<evidence type="ECO:0000313" key="3">
    <source>
        <dbReference type="Proteomes" id="UP000579153"/>
    </source>
</evidence>
<evidence type="ECO:0000256" key="1">
    <source>
        <dbReference type="SAM" id="Phobius"/>
    </source>
</evidence>
<keyword evidence="1" id="KW-0472">Membrane</keyword>
<dbReference type="EMBL" id="JACHMB010000001">
    <property type="protein sequence ID" value="MBB5777194.1"/>
    <property type="molecule type" value="Genomic_DNA"/>
</dbReference>
<feature type="transmembrane region" description="Helical" evidence="1">
    <location>
        <begin position="20"/>
        <end position="40"/>
    </location>
</feature>
<proteinExistence type="predicted"/>
<dbReference type="RefSeq" id="WP_185070788.1">
    <property type="nucleotide sequence ID" value="NZ_JACHMB010000001.1"/>
</dbReference>
<sequence>MISDDVWARLDPRVGMVRGIAYGRWVLAAIAVLLAGVTWMSGAIVPRLSHDVSDGAGAVSGWR</sequence>
<name>A0A7W9LB06_9ACTN</name>
<protein>
    <submittedName>
        <fullName evidence="2">Uncharacterized protein</fullName>
    </submittedName>
</protein>
<reference evidence="2 3" key="1">
    <citation type="submission" date="2020-08" db="EMBL/GenBank/DDBJ databases">
        <title>Sequencing the genomes of 1000 actinobacteria strains.</title>
        <authorList>
            <person name="Klenk H.-P."/>
        </authorList>
    </citation>
    <scope>NUCLEOTIDE SEQUENCE [LARGE SCALE GENOMIC DNA]</scope>
    <source>
        <strain evidence="2 3">DSM 45507</strain>
    </source>
</reference>
<keyword evidence="3" id="KW-1185">Reference proteome</keyword>
<gene>
    <name evidence="2" type="ORF">HD596_003950</name>
</gene>
<dbReference type="Proteomes" id="UP000579153">
    <property type="component" value="Unassembled WGS sequence"/>
</dbReference>
<keyword evidence="1" id="KW-1133">Transmembrane helix</keyword>
<evidence type="ECO:0000313" key="2">
    <source>
        <dbReference type="EMBL" id="MBB5777194.1"/>
    </source>
</evidence>
<comment type="caution">
    <text evidence="2">The sequence shown here is derived from an EMBL/GenBank/DDBJ whole genome shotgun (WGS) entry which is preliminary data.</text>
</comment>
<accession>A0A7W9LB06</accession>
<dbReference type="AlphaFoldDB" id="A0A7W9LB06"/>
<keyword evidence="1" id="KW-0812">Transmembrane</keyword>
<organism evidence="2 3">
    <name type="scientific">Nonomuraea jabiensis</name>
    <dbReference type="NCBI Taxonomy" id="882448"/>
    <lineage>
        <taxon>Bacteria</taxon>
        <taxon>Bacillati</taxon>
        <taxon>Actinomycetota</taxon>
        <taxon>Actinomycetes</taxon>
        <taxon>Streptosporangiales</taxon>
        <taxon>Streptosporangiaceae</taxon>
        <taxon>Nonomuraea</taxon>
    </lineage>
</organism>